<sequence>MSPDNYGAAALAWQLEQLCAWGITLRDRGRCSGGARTRDMLQRSDRFECWAVLQGLEPKNWKPGRARALRARAETHARGGHDLGCATIGVPFSLLTQLAQRWDGQGAARYLTEAIREAATEIAADLRRSTHPAELWRAERAWESVVFTVHQRITPTVTAQEFPTHEWGRGS</sequence>
<evidence type="ECO:0000313" key="2">
    <source>
        <dbReference type="Proteomes" id="UP000501387"/>
    </source>
</evidence>
<evidence type="ECO:0000313" key="1">
    <source>
        <dbReference type="EMBL" id="QIM16576.1"/>
    </source>
</evidence>
<name>A0A6G8FJE3_9MICO</name>
<gene>
    <name evidence="1" type="ORF">G7067_09400</name>
</gene>
<dbReference type="AlphaFoldDB" id="A0A6G8FJE3"/>
<proteinExistence type="predicted"/>
<keyword evidence="2" id="KW-1185">Reference proteome</keyword>
<accession>A0A6G8FJE3</accession>
<protein>
    <submittedName>
        <fullName evidence="1">Uncharacterized protein</fullName>
    </submittedName>
</protein>
<dbReference type="EMBL" id="CP049934">
    <property type="protein sequence ID" value="QIM16576.1"/>
    <property type="molecule type" value="Genomic_DNA"/>
</dbReference>
<reference evidence="1 2" key="1">
    <citation type="submission" date="2020-03" db="EMBL/GenBank/DDBJ databases">
        <title>Leucobacter sp. nov., isolated from beetles.</title>
        <authorList>
            <person name="Hyun D.-W."/>
            <person name="Bae J.-W."/>
        </authorList>
    </citation>
    <scope>NUCLEOTIDE SEQUENCE [LARGE SCALE GENOMIC DNA]</scope>
    <source>
        <strain evidence="1 2">HDW9B</strain>
    </source>
</reference>
<dbReference type="KEGG" id="lins:G7067_09400"/>
<dbReference type="RefSeq" id="WP_166323722.1">
    <property type="nucleotide sequence ID" value="NZ_CP049934.1"/>
</dbReference>
<dbReference type="Proteomes" id="UP000501387">
    <property type="component" value="Chromosome"/>
</dbReference>
<organism evidence="1 2">
    <name type="scientific">Leucobacter insecticola</name>
    <dbReference type="NCBI Taxonomy" id="2714934"/>
    <lineage>
        <taxon>Bacteria</taxon>
        <taxon>Bacillati</taxon>
        <taxon>Actinomycetota</taxon>
        <taxon>Actinomycetes</taxon>
        <taxon>Micrococcales</taxon>
        <taxon>Microbacteriaceae</taxon>
        <taxon>Leucobacter</taxon>
    </lineage>
</organism>